<evidence type="ECO:0000313" key="1">
    <source>
        <dbReference type="EMBL" id="CAG2193793.1"/>
    </source>
</evidence>
<dbReference type="OrthoDB" id="6173400at2759"/>
<organism evidence="1 2">
    <name type="scientific">Mytilus edulis</name>
    <name type="common">Blue mussel</name>
    <dbReference type="NCBI Taxonomy" id="6550"/>
    <lineage>
        <taxon>Eukaryota</taxon>
        <taxon>Metazoa</taxon>
        <taxon>Spiralia</taxon>
        <taxon>Lophotrochozoa</taxon>
        <taxon>Mollusca</taxon>
        <taxon>Bivalvia</taxon>
        <taxon>Autobranchia</taxon>
        <taxon>Pteriomorphia</taxon>
        <taxon>Mytilida</taxon>
        <taxon>Mytiloidea</taxon>
        <taxon>Mytilidae</taxon>
        <taxon>Mytilinae</taxon>
        <taxon>Mytilus</taxon>
    </lineage>
</organism>
<name>A0A8S3QA51_MYTED</name>
<dbReference type="AlphaFoldDB" id="A0A8S3QA51"/>
<proteinExistence type="predicted"/>
<dbReference type="EMBL" id="CAJPWZ010000466">
    <property type="protein sequence ID" value="CAG2193793.1"/>
    <property type="molecule type" value="Genomic_DNA"/>
</dbReference>
<accession>A0A8S3QA51</accession>
<dbReference type="Proteomes" id="UP000683360">
    <property type="component" value="Unassembled WGS sequence"/>
</dbReference>
<comment type="caution">
    <text evidence="1">The sequence shown here is derived from an EMBL/GenBank/DDBJ whole genome shotgun (WGS) entry which is preliminary data.</text>
</comment>
<protein>
    <submittedName>
        <fullName evidence="1">Uncharacterized protein</fullName>
    </submittedName>
</protein>
<keyword evidence="2" id="KW-1185">Reference proteome</keyword>
<reference evidence="1" key="1">
    <citation type="submission" date="2021-03" db="EMBL/GenBank/DDBJ databases">
        <authorList>
            <person name="Bekaert M."/>
        </authorList>
    </citation>
    <scope>NUCLEOTIDE SEQUENCE</scope>
</reference>
<gene>
    <name evidence="1" type="ORF">MEDL_8875</name>
</gene>
<sequence>MKYSKSIIRVWNIDEGNDGGDWDYTLMRNQQKHSQIQTDRILHSNLQLPLLYRKGRGLKMRVLHNLKKHGQWQIDESNDEMNALLWRLQKNKTTRTQDILQHLQKIFIKQDERLSAKNKLAHEINSWKTTINDNTRKLRSLNKALLNPKDKTVAVEKIQRTGLYAAERINQTSENLHRQISIARDILENSSRLMDLKGLPMNCNNGNSHEL</sequence>
<evidence type="ECO:0000313" key="2">
    <source>
        <dbReference type="Proteomes" id="UP000683360"/>
    </source>
</evidence>